<gene>
    <name evidence="1" type="ORF">MYCIT1_LOCUS14298</name>
</gene>
<evidence type="ECO:0000313" key="2">
    <source>
        <dbReference type="Proteomes" id="UP001295794"/>
    </source>
</evidence>
<dbReference type="Proteomes" id="UP001295794">
    <property type="component" value="Unassembled WGS sequence"/>
</dbReference>
<proteinExistence type="predicted"/>
<sequence length="87" mass="9907">MFFKVLRKDGSLANRLTPTRGSHPLHLCRLRESAMAQNLSYFSTRSLLISVMLDKYSSRSCPGMMYQHLALPRLSQPCNHTDDDVHG</sequence>
<name>A0AAD2H611_9AGAR</name>
<accession>A0AAD2H611</accession>
<evidence type="ECO:0000313" key="1">
    <source>
        <dbReference type="EMBL" id="CAK5270133.1"/>
    </source>
</evidence>
<dbReference type="EMBL" id="CAVNYO010000158">
    <property type="protein sequence ID" value="CAK5270133.1"/>
    <property type="molecule type" value="Genomic_DNA"/>
</dbReference>
<reference evidence="1" key="1">
    <citation type="submission" date="2023-11" db="EMBL/GenBank/DDBJ databases">
        <authorList>
            <person name="De Vega J J."/>
            <person name="De Vega J J."/>
        </authorList>
    </citation>
    <scope>NUCLEOTIDE SEQUENCE</scope>
</reference>
<protein>
    <submittedName>
        <fullName evidence="1">Uncharacterized protein</fullName>
    </submittedName>
</protein>
<comment type="caution">
    <text evidence="1">The sequence shown here is derived from an EMBL/GenBank/DDBJ whole genome shotgun (WGS) entry which is preliminary data.</text>
</comment>
<keyword evidence="2" id="KW-1185">Reference proteome</keyword>
<organism evidence="1 2">
    <name type="scientific">Mycena citricolor</name>
    <dbReference type="NCBI Taxonomy" id="2018698"/>
    <lineage>
        <taxon>Eukaryota</taxon>
        <taxon>Fungi</taxon>
        <taxon>Dikarya</taxon>
        <taxon>Basidiomycota</taxon>
        <taxon>Agaricomycotina</taxon>
        <taxon>Agaricomycetes</taxon>
        <taxon>Agaricomycetidae</taxon>
        <taxon>Agaricales</taxon>
        <taxon>Marasmiineae</taxon>
        <taxon>Mycenaceae</taxon>
        <taxon>Mycena</taxon>
    </lineage>
</organism>
<dbReference type="AlphaFoldDB" id="A0AAD2H611"/>